<proteinExistence type="predicted"/>
<dbReference type="Proteomes" id="UP000299102">
    <property type="component" value="Unassembled WGS sequence"/>
</dbReference>
<accession>A0A4C1YEM5</accession>
<sequence length="119" mass="13145">MDSKVAVWARDTLVENNARRVIAAAAASYASCLLAAADKGALGAHHYCFPAHYKRSIKEWLDTNYPKSGTKQVDPYRGQIEKSRRKAHGFLCVRTHEELVTTDCRASVEVPVDLGGRVT</sequence>
<evidence type="ECO:0000313" key="1">
    <source>
        <dbReference type="EMBL" id="GBP73302.1"/>
    </source>
</evidence>
<comment type="caution">
    <text evidence="1">The sequence shown here is derived from an EMBL/GenBank/DDBJ whole genome shotgun (WGS) entry which is preliminary data.</text>
</comment>
<name>A0A4C1YEM5_EUMVA</name>
<protein>
    <submittedName>
        <fullName evidence="1">Uncharacterized protein</fullName>
    </submittedName>
</protein>
<organism evidence="1 2">
    <name type="scientific">Eumeta variegata</name>
    <name type="common">Bagworm moth</name>
    <name type="synonym">Eumeta japonica</name>
    <dbReference type="NCBI Taxonomy" id="151549"/>
    <lineage>
        <taxon>Eukaryota</taxon>
        <taxon>Metazoa</taxon>
        <taxon>Ecdysozoa</taxon>
        <taxon>Arthropoda</taxon>
        <taxon>Hexapoda</taxon>
        <taxon>Insecta</taxon>
        <taxon>Pterygota</taxon>
        <taxon>Neoptera</taxon>
        <taxon>Endopterygota</taxon>
        <taxon>Lepidoptera</taxon>
        <taxon>Glossata</taxon>
        <taxon>Ditrysia</taxon>
        <taxon>Tineoidea</taxon>
        <taxon>Psychidae</taxon>
        <taxon>Oiketicinae</taxon>
        <taxon>Eumeta</taxon>
    </lineage>
</organism>
<dbReference type="EMBL" id="BGZK01001169">
    <property type="protein sequence ID" value="GBP73302.1"/>
    <property type="molecule type" value="Genomic_DNA"/>
</dbReference>
<dbReference type="AlphaFoldDB" id="A0A4C1YEM5"/>
<gene>
    <name evidence="1" type="ORF">EVAR_52828_1</name>
</gene>
<keyword evidence="2" id="KW-1185">Reference proteome</keyword>
<evidence type="ECO:0000313" key="2">
    <source>
        <dbReference type="Proteomes" id="UP000299102"/>
    </source>
</evidence>
<reference evidence="1 2" key="1">
    <citation type="journal article" date="2019" name="Commun. Biol.">
        <title>The bagworm genome reveals a unique fibroin gene that provides high tensile strength.</title>
        <authorList>
            <person name="Kono N."/>
            <person name="Nakamura H."/>
            <person name="Ohtoshi R."/>
            <person name="Tomita M."/>
            <person name="Numata K."/>
            <person name="Arakawa K."/>
        </authorList>
    </citation>
    <scope>NUCLEOTIDE SEQUENCE [LARGE SCALE GENOMIC DNA]</scope>
</reference>